<reference evidence="1" key="1">
    <citation type="submission" date="2021-01" db="EMBL/GenBank/DDBJ databases">
        <title>Whole genome shotgun sequence of Acrocarpospora phusangensis NBRC 108782.</title>
        <authorList>
            <person name="Komaki H."/>
            <person name="Tamura T."/>
        </authorList>
    </citation>
    <scope>NUCLEOTIDE SEQUENCE</scope>
    <source>
        <strain evidence="1">NBRC 108782</strain>
    </source>
</reference>
<name>A0A919UM22_9ACTN</name>
<evidence type="ECO:0000313" key="1">
    <source>
        <dbReference type="EMBL" id="GIH26554.1"/>
    </source>
</evidence>
<evidence type="ECO:0000313" key="2">
    <source>
        <dbReference type="Proteomes" id="UP000640052"/>
    </source>
</evidence>
<sequence length="61" mass="6816">MTRFRETCLPSWDDPLPTVPRDAWDQTGRATAHAMATLGGTAHVQPFAPRLLIWSLRVSVL</sequence>
<protein>
    <submittedName>
        <fullName evidence="1">Uncharacterized protein</fullName>
    </submittedName>
</protein>
<organism evidence="1 2">
    <name type="scientific">Acrocarpospora phusangensis</name>
    <dbReference type="NCBI Taxonomy" id="1070424"/>
    <lineage>
        <taxon>Bacteria</taxon>
        <taxon>Bacillati</taxon>
        <taxon>Actinomycetota</taxon>
        <taxon>Actinomycetes</taxon>
        <taxon>Streptosporangiales</taxon>
        <taxon>Streptosporangiaceae</taxon>
        <taxon>Acrocarpospora</taxon>
    </lineage>
</organism>
<proteinExistence type="predicted"/>
<gene>
    <name evidence="1" type="ORF">Aph01nite_48640</name>
</gene>
<comment type="caution">
    <text evidence="1">The sequence shown here is derived from an EMBL/GenBank/DDBJ whole genome shotgun (WGS) entry which is preliminary data.</text>
</comment>
<dbReference type="Proteomes" id="UP000640052">
    <property type="component" value="Unassembled WGS sequence"/>
</dbReference>
<dbReference type="EMBL" id="BOOA01000042">
    <property type="protein sequence ID" value="GIH26554.1"/>
    <property type="molecule type" value="Genomic_DNA"/>
</dbReference>
<dbReference type="AlphaFoldDB" id="A0A919UM22"/>
<keyword evidence="2" id="KW-1185">Reference proteome</keyword>
<accession>A0A919UM22</accession>